<proteinExistence type="predicted"/>
<dbReference type="EMBL" id="MK500278">
    <property type="protein sequence ID" value="QBK84542.1"/>
    <property type="molecule type" value="Genomic_DNA"/>
</dbReference>
<protein>
    <submittedName>
        <fullName evidence="1">Uncharacterized protein</fullName>
    </submittedName>
</protein>
<gene>
    <name evidence="1" type="ORF">LCDPAC01_00230</name>
</gene>
<reference evidence="1" key="1">
    <citation type="journal article" date="2019" name="MBio">
        <title>Virus Genomes from Deep Sea Sediments Expand the Ocean Megavirome and Support Independent Origins of Viral Gigantism.</title>
        <authorList>
            <person name="Backstrom D."/>
            <person name="Yutin N."/>
            <person name="Jorgensen S.L."/>
            <person name="Dharamshi J."/>
            <person name="Homa F."/>
            <person name="Zaremba-Niedwiedzka K."/>
            <person name="Spang A."/>
            <person name="Wolf Y.I."/>
            <person name="Koonin E.V."/>
            <person name="Ettema T.J."/>
        </authorList>
    </citation>
    <scope>NUCLEOTIDE SEQUENCE</scope>
</reference>
<evidence type="ECO:0000313" key="1">
    <source>
        <dbReference type="EMBL" id="QBK84542.1"/>
    </source>
</evidence>
<sequence>MINIGGDSNDPTYRHKRNINRLGVQTEITNLEIIAKQLNTSLKRITNSYIKCVKRKPGRSNLIIEDSFLGNLETVPVAKIPKQRLK</sequence>
<name>A0A481YP02_9VIRU</name>
<accession>A0A481YP02</accession>
<organism evidence="1">
    <name type="scientific">Pithovirus LCDPAC01</name>
    <dbReference type="NCBI Taxonomy" id="2506600"/>
    <lineage>
        <taxon>Viruses</taxon>
        <taxon>Pithoviruses</taxon>
    </lineage>
</organism>